<accession>A0ABP0RG04</accession>
<name>A0ABP0RG04_9DINO</name>
<dbReference type="Proteomes" id="UP001642484">
    <property type="component" value="Unassembled WGS sequence"/>
</dbReference>
<evidence type="ECO:0000256" key="1">
    <source>
        <dbReference type="SAM" id="Phobius"/>
    </source>
</evidence>
<gene>
    <name evidence="2" type="ORF">CCMP2556_LOCUS46623</name>
    <name evidence="3" type="ORF">CCMP2556_LOCUS46896</name>
</gene>
<keyword evidence="1" id="KW-0472">Membrane</keyword>
<evidence type="ECO:0000313" key="2">
    <source>
        <dbReference type="EMBL" id="CAK9098397.1"/>
    </source>
</evidence>
<evidence type="ECO:0000313" key="4">
    <source>
        <dbReference type="Proteomes" id="UP001642484"/>
    </source>
</evidence>
<keyword evidence="1" id="KW-0812">Transmembrane</keyword>
<organism evidence="3 4">
    <name type="scientific">Durusdinium trenchii</name>
    <dbReference type="NCBI Taxonomy" id="1381693"/>
    <lineage>
        <taxon>Eukaryota</taxon>
        <taxon>Sar</taxon>
        <taxon>Alveolata</taxon>
        <taxon>Dinophyceae</taxon>
        <taxon>Suessiales</taxon>
        <taxon>Symbiodiniaceae</taxon>
        <taxon>Durusdinium</taxon>
    </lineage>
</organism>
<reference evidence="3 4" key="1">
    <citation type="submission" date="2024-02" db="EMBL/GenBank/DDBJ databases">
        <authorList>
            <person name="Chen Y."/>
            <person name="Shah S."/>
            <person name="Dougan E. K."/>
            <person name="Thang M."/>
            <person name="Chan C."/>
        </authorList>
    </citation>
    <scope>NUCLEOTIDE SEQUENCE [LARGE SCALE GENOMIC DNA]</scope>
</reference>
<keyword evidence="4" id="KW-1185">Reference proteome</keyword>
<proteinExistence type="predicted"/>
<evidence type="ECO:0008006" key="5">
    <source>
        <dbReference type="Google" id="ProtNLM"/>
    </source>
</evidence>
<feature type="transmembrane region" description="Helical" evidence="1">
    <location>
        <begin position="58"/>
        <end position="78"/>
    </location>
</feature>
<protein>
    <recommendedName>
        <fullName evidence="5">Glycerophosphocholine acyltransferase 1</fullName>
    </recommendedName>
</protein>
<evidence type="ECO:0000313" key="3">
    <source>
        <dbReference type="EMBL" id="CAK9099095.1"/>
    </source>
</evidence>
<dbReference type="EMBL" id="CAXAMN010025806">
    <property type="protein sequence ID" value="CAK9098397.1"/>
    <property type="molecule type" value="Genomic_DNA"/>
</dbReference>
<dbReference type="EMBL" id="CAXAMN010025917">
    <property type="protein sequence ID" value="CAK9099095.1"/>
    <property type="molecule type" value="Genomic_DNA"/>
</dbReference>
<comment type="caution">
    <text evidence="3">The sequence shown here is derived from an EMBL/GenBank/DDBJ whole genome shotgun (WGS) entry which is preliminary data.</text>
</comment>
<feature type="transmembrane region" description="Helical" evidence="1">
    <location>
        <begin position="28"/>
        <end position="46"/>
    </location>
</feature>
<keyword evidence="1" id="KW-1133">Transmembrane helix</keyword>
<feature type="transmembrane region" description="Helical" evidence="1">
    <location>
        <begin position="248"/>
        <end position="269"/>
    </location>
</feature>
<sequence>MATAWQRWAAFLAKGEPDDVKHQDATHALVVCGLLYAAMLAVGFSIDRLLAREEELPPSAWAAYALLGYWSWLVILRLRCETASVAQDVYQLMFSCNFSMPVAAAAIYWRKPILLCAQGILVAIDQVLWYVDLLGYLLTGKLPLKVVGYLLWPSTPLSRRISCIHHVLFEPLVICVGSQGQSLPILRGFLVALAQTVVCQAICRYTTPIEIQHGKELCYLNINLCYESFRDVKVAWIRRYDGAKASSYLPWMLWIWNGGNLILFLLLVVF</sequence>